<dbReference type="EMBL" id="JBGNUJ010000002">
    <property type="protein sequence ID" value="KAL3964571.1"/>
    <property type="molecule type" value="Genomic_DNA"/>
</dbReference>
<evidence type="ECO:0000313" key="2">
    <source>
        <dbReference type="Proteomes" id="UP001638806"/>
    </source>
</evidence>
<evidence type="ECO:0000313" key="1">
    <source>
        <dbReference type="EMBL" id="KAL3964571.1"/>
    </source>
</evidence>
<organism evidence="1 2">
    <name type="scientific">Purpureocillium lilacinum</name>
    <name type="common">Paecilomyces lilacinus</name>
    <dbReference type="NCBI Taxonomy" id="33203"/>
    <lineage>
        <taxon>Eukaryota</taxon>
        <taxon>Fungi</taxon>
        <taxon>Dikarya</taxon>
        <taxon>Ascomycota</taxon>
        <taxon>Pezizomycotina</taxon>
        <taxon>Sordariomycetes</taxon>
        <taxon>Hypocreomycetidae</taxon>
        <taxon>Hypocreales</taxon>
        <taxon>Ophiocordycipitaceae</taxon>
        <taxon>Purpureocillium</taxon>
    </lineage>
</organism>
<reference evidence="1" key="1">
    <citation type="submission" date="2024-12" db="EMBL/GenBank/DDBJ databases">
        <title>Comparative genomics and development of molecular markers within Purpureocillium lilacinum and among Purpureocillium species.</title>
        <authorList>
            <person name="Yeh Z.-Y."/>
            <person name="Ni N.-T."/>
            <person name="Lo P.-H."/>
            <person name="Mushyakhwo K."/>
            <person name="Lin C.-F."/>
            <person name="Nai Y.-S."/>
        </authorList>
    </citation>
    <scope>NUCLEOTIDE SEQUENCE</scope>
    <source>
        <strain evidence="1">NCHU-NPUST-175</strain>
    </source>
</reference>
<keyword evidence="2" id="KW-1185">Reference proteome</keyword>
<dbReference type="Proteomes" id="UP001638806">
    <property type="component" value="Unassembled WGS sequence"/>
</dbReference>
<sequence length="175" mass="20459">MGSGSDSKDSSLLFKLSGETTRTPGIYRQVDPKTRLERGKFLEDTNESVHSSVRVRLACEGLGLNDQSIWTCKALADWRLKRVTVARDVPVRDASGREFYKEQLEERWVWKYVGDERRAPEDPNQRTMWEEPLGYYERYLLDISGGSPNVFDYADRRANKSKRRKPSSRPRRRRQ</sequence>
<gene>
    <name evidence="1" type="ORF">ACCO45_001575</name>
</gene>
<protein>
    <submittedName>
        <fullName evidence="1">Uncharacterized protein</fullName>
    </submittedName>
</protein>
<comment type="caution">
    <text evidence="1">The sequence shown here is derived from an EMBL/GenBank/DDBJ whole genome shotgun (WGS) entry which is preliminary data.</text>
</comment>
<name>A0ACC4EA92_PURLI</name>
<proteinExistence type="predicted"/>
<accession>A0ACC4EA92</accession>